<reference evidence="2 3" key="1">
    <citation type="journal article" date="2015" name="Genome Announc.">
        <title>Genome Sequence of Mushroom Soft-Rot Pathogen Janthinobacterium agaricidamnosum.</title>
        <authorList>
            <person name="Graupner K."/>
            <person name="Lackner G."/>
            <person name="Hertweck C."/>
        </authorList>
    </citation>
    <scope>NUCLEOTIDE SEQUENCE [LARGE SCALE GENOMIC DNA]</scope>
    <source>
        <strain evidence="3">NBRC 102515 / DSM 9628</strain>
    </source>
</reference>
<dbReference type="AlphaFoldDB" id="W0V9H3"/>
<evidence type="ECO:0000256" key="1">
    <source>
        <dbReference type="SAM" id="MobiDB-lite"/>
    </source>
</evidence>
<keyword evidence="3" id="KW-1185">Reference proteome</keyword>
<dbReference type="EMBL" id="HG322949">
    <property type="protein sequence ID" value="CDG84265.1"/>
    <property type="molecule type" value="Genomic_DNA"/>
</dbReference>
<feature type="region of interest" description="Disordered" evidence="1">
    <location>
        <begin position="1"/>
        <end position="22"/>
    </location>
</feature>
<proteinExistence type="predicted"/>
<sequence>MLMPADWSDKHMKKSAGKTMRGRSQLISPEFLAMLQGIKIADVPPPAKAMGSEAPASAAGSQVKAKTKAARTVHAPQFDIGTLLSLAGDKIIIEFPENSSKTFMAEFLTQV</sequence>
<gene>
    <name evidence="2" type="ORF">GJA_3650</name>
</gene>
<evidence type="ECO:0000313" key="2">
    <source>
        <dbReference type="EMBL" id="CDG84265.1"/>
    </source>
</evidence>
<dbReference type="STRING" id="1349767.GJA_3650"/>
<organism evidence="2 3">
    <name type="scientific">Janthinobacterium agaricidamnosum NBRC 102515 = DSM 9628</name>
    <dbReference type="NCBI Taxonomy" id="1349767"/>
    <lineage>
        <taxon>Bacteria</taxon>
        <taxon>Pseudomonadati</taxon>
        <taxon>Pseudomonadota</taxon>
        <taxon>Betaproteobacteria</taxon>
        <taxon>Burkholderiales</taxon>
        <taxon>Oxalobacteraceae</taxon>
        <taxon>Janthinobacterium</taxon>
    </lineage>
</organism>
<dbReference type="Proteomes" id="UP000027604">
    <property type="component" value="Chromosome I"/>
</dbReference>
<dbReference type="PATRIC" id="fig|1349767.4.peg.241"/>
<dbReference type="KEGG" id="jag:GJA_3650"/>
<protein>
    <submittedName>
        <fullName evidence="2">Uncharacterized protein</fullName>
    </submittedName>
</protein>
<accession>W0V9H3</accession>
<name>W0V9H3_9BURK</name>
<evidence type="ECO:0000313" key="3">
    <source>
        <dbReference type="Proteomes" id="UP000027604"/>
    </source>
</evidence>
<dbReference type="HOGENOM" id="CLU_2154938_0_0_4"/>